<dbReference type="EMBL" id="UZAH01002577">
    <property type="protein sequence ID" value="VDO22482.1"/>
    <property type="molecule type" value="Genomic_DNA"/>
</dbReference>
<gene>
    <name evidence="2" type="ORF">HPBE_LOCUS1979</name>
</gene>
<name>A0A183F736_HELPZ</name>
<proteinExistence type="predicted"/>
<evidence type="ECO:0000256" key="1">
    <source>
        <dbReference type="SAM" id="MobiDB-lite"/>
    </source>
</evidence>
<dbReference type="AlphaFoldDB" id="A0A183F736"/>
<evidence type="ECO:0000313" key="4">
    <source>
        <dbReference type="WBParaSite" id="HPBE_0000197801-mRNA-1"/>
    </source>
</evidence>
<accession>A0A183F736</accession>
<dbReference type="Proteomes" id="UP000050761">
    <property type="component" value="Unassembled WGS sequence"/>
</dbReference>
<accession>A0A3P7WYN7</accession>
<keyword evidence="3" id="KW-1185">Reference proteome</keyword>
<organism evidence="3 4">
    <name type="scientific">Heligmosomoides polygyrus</name>
    <name type="common">Parasitic roundworm</name>
    <dbReference type="NCBI Taxonomy" id="6339"/>
    <lineage>
        <taxon>Eukaryota</taxon>
        <taxon>Metazoa</taxon>
        <taxon>Ecdysozoa</taxon>
        <taxon>Nematoda</taxon>
        <taxon>Chromadorea</taxon>
        <taxon>Rhabditida</taxon>
        <taxon>Rhabditina</taxon>
        <taxon>Rhabditomorpha</taxon>
        <taxon>Strongyloidea</taxon>
        <taxon>Heligmosomidae</taxon>
        <taxon>Heligmosomoides</taxon>
    </lineage>
</organism>
<protein>
    <submittedName>
        <fullName evidence="2 4">Uncharacterized protein</fullName>
    </submittedName>
</protein>
<sequence length="135" mass="14736">MYGAECSPATKAAGSCLIVMETKMPRWRLVSRGWVTFAMSLYVKGSGSLQLLIGFLKLAFGGMIMFSALEHCGPENGLNDGRGNVGMVRCTWTSRNYPDQALDRVSGVSTPLKWTPQPSRTNAEEEEGEGSKQQI</sequence>
<feature type="region of interest" description="Disordered" evidence="1">
    <location>
        <begin position="107"/>
        <end position="135"/>
    </location>
</feature>
<dbReference type="WBParaSite" id="HPBE_0000197801-mRNA-1">
    <property type="protein sequence ID" value="HPBE_0000197801-mRNA-1"/>
    <property type="gene ID" value="HPBE_0000197801"/>
</dbReference>
<reference evidence="4" key="2">
    <citation type="submission" date="2019-09" db="UniProtKB">
        <authorList>
            <consortium name="WormBaseParasite"/>
        </authorList>
    </citation>
    <scope>IDENTIFICATION</scope>
</reference>
<evidence type="ECO:0000313" key="2">
    <source>
        <dbReference type="EMBL" id="VDO22482.1"/>
    </source>
</evidence>
<evidence type="ECO:0000313" key="3">
    <source>
        <dbReference type="Proteomes" id="UP000050761"/>
    </source>
</evidence>
<reference evidence="2 3" key="1">
    <citation type="submission" date="2018-11" db="EMBL/GenBank/DDBJ databases">
        <authorList>
            <consortium name="Pathogen Informatics"/>
        </authorList>
    </citation>
    <scope>NUCLEOTIDE SEQUENCE [LARGE SCALE GENOMIC DNA]</scope>
</reference>